<dbReference type="PANTHER" id="PTHR10730">
    <property type="entry name" value="PROCOLLAGEN-LYSINE,2-OXOGLUTARATE 5-DIOXYGENASE/GLYCOSYLTRANSFERASE 25 FAMILY MEMBER"/>
    <property type="match status" value="1"/>
</dbReference>
<evidence type="ECO:0000313" key="6">
    <source>
        <dbReference type="Proteomes" id="UP000694924"/>
    </source>
</evidence>
<dbReference type="RefSeq" id="XP_015187164.1">
    <property type="nucleotide sequence ID" value="XM_015331678.1"/>
</dbReference>
<dbReference type="RefSeq" id="XP_015187163.1">
    <property type="nucleotide sequence ID" value="XM_015331677.1"/>
</dbReference>
<dbReference type="Gene3D" id="3.90.550.10">
    <property type="entry name" value="Spore Coat Polysaccharide Biosynthesis Protein SpsA, Chain A"/>
    <property type="match status" value="1"/>
</dbReference>
<organism evidence="6 8">
    <name type="scientific">Polistes dominula</name>
    <name type="common">European paper wasp</name>
    <name type="synonym">Vespa dominula</name>
    <dbReference type="NCBI Taxonomy" id="743375"/>
    <lineage>
        <taxon>Eukaryota</taxon>
        <taxon>Metazoa</taxon>
        <taxon>Ecdysozoa</taxon>
        <taxon>Arthropoda</taxon>
        <taxon>Hexapoda</taxon>
        <taxon>Insecta</taxon>
        <taxon>Pterygota</taxon>
        <taxon>Neoptera</taxon>
        <taxon>Endopterygota</taxon>
        <taxon>Hymenoptera</taxon>
        <taxon>Apocrita</taxon>
        <taxon>Aculeata</taxon>
        <taxon>Vespoidea</taxon>
        <taxon>Vespidae</taxon>
        <taxon>Polistinae</taxon>
        <taxon>Polistini</taxon>
        <taxon>Polistes</taxon>
    </lineage>
</organism>
<evidence type="ECO:0000256" key="2">
    <source>
        <dbReference type="ARBA" id="ARBA00022676"/>
    </source>
</evidence>
<dbReference type="Pfam" id="PF01755">
    <property type="entry name" value="Glyco_transf_25"/>
    <property type="match status" value="1"/>
</dbReference>
<feature type="signal peptide" evidence="4">
    <location>
        <begin position="1"/>
        <end position="21"/>
    </location>
</feature>
<reference evidence="7 8" key="1">
    <citation type="submission" date="2025-05" db="UniProtKB">
        <authorList>
            <consortium name="RefSeq"/>
        </authorList>
    </citation>
    <scope>IDENTIFICATION</scope>
    <source>
        <tissue evidence="7 8">Whole body</tissue>
    </source>
</reference>
<evidence type="ECO:0000259" key="5">
    <source>
        <dbReference type="Pfam" id="PF01755"/>
    </source>
</evidence>
<evidence type="ECO:0000256" key="1">
    <source>
        <dbReference type="ARBA" id="ARBA00006721"/>
    </source>
</evidence>
<comment type="similarity">
    <text evidence="1">Belongs to the glycosyltransferase 25 family.</text>
</comment>
<dbReference type="CDD" id="cd06532">
    <property type="entry name" value="Glyco_transf_25"/>
    <property type="match status" value="1"/>
</dbReference>
<dbReference type="InterPro" id="IPR050757">
    <property type="entry name" value="Collagen_mod_GT25"/>
</dbReference>
<protein>
    <submittedName>
        <fullName evidence="7 8">Glycosyltransferase 25 family member-like</fullName>
    </submittedName>
</protein>
<dbReference type="CDD" id="cd00761">
    <property type="entry name" value="Glyco_tranf_GTA_type"/>
    <property type="match status" value="1"/>
</dbReference>
<evidence type="ECO:0000313" key="7">
    <source>
        <dbReference type="RefSeq" id="XP_015187163.1"/>
    </source>
</evidence>
<dbReference type="Proteomes" id="UP000694924">
    <property type="component" value="Unplaced"/>
</dbReference>
<dbReference type="InterPro" id="IPR029044">
    <property type="entry name" value="Nucleotide-diphossugar_trans"/>
</dbReference>
<dbReference type="GeneID" id="107072075"/>
<feature type="domain" description="Glycosyl transferase family 25" evidence="5">
    <location>
        <begin position="324"/>
        <end position="505"/>
    </location>
</feature>
<accession>A0ABM1J3X7</accession>
<evidence type="ECO:0000256" key="3">
    <source>
        <dbReference type="ARBA" id="ARBA00022679"/>
    </source>
</evidence>
<dbReference type="GeneID" id="107072074"/>
<keyword evidence="3" id="KW-0808">Transferase</keyword>
<proteinExistence type="inferred from homology"/>
<evidence type="ECO:0000313" key="8">
    <source>
        <dbReference type="RefSeq" id="XP_015187164.1"/>
    </source>
</evidence>
<gene>
    <name evidence="8" type="primary">LOC107072075</name>
    <name evidence="7" type="synonym">LOC107072074</name>
</gene>
<dbReference type="PANTHER" id="PTHR10730:SF53">
    <property type="entry name" value="GLYCOSYLTRANSFERASE 25 FAMILY MEMBER"/>
    <property type="match status" value="1"/>
</dbReference>
<name>A0ABM1J3X7_POLDO</name>
<keyword evidence="6" id="KW-1185">Reference proteome</keyword>
<dbReference type="InterPro" id="IPR002654">
    <property type="entry name" value="Glyco_trans_25"/>
</dbReference>
<sequence length="573" mass="67014">MFNKIIFRCFICFLLISDCTWFIQCTERLKKPTVLIAILIRNKAHTLPYFLSLLEQQNYPKNRITLWIRSDNNIDNTSEILRAWLTEESEKYHTINTIIDDNSNGFEDEKSSTDWSPLRFTHVINLRQEALEYARKIWADFIWMIDADTFLMDPNTLTNLISKEQVVVAPLLKSDGLYSNFWAGMTDNYYYLRTEKYQLILYREDVGCFNVPMVHSAVLINLNMVQSDLLSYNFTNLPKYDGPLDDVITFAVGANESGVPLYICNDQLYGYIMVPLGVDETIKEDLQRLTNIKLQMLSEDHLSISNSMKKFISFPKKDTLGLDNIYMINLLRRSERRTRMYRLFEELGAQVETFNAVDGSQLSEEDLDNLGIKLMAEYEDPYHKRPMTTGEIGCFLSHYYIWNQVLKNKYERVMILEDDISFEPFFRQKLYFLLSELSTLQIPWDLIYIGRKRLIEEDESWVEGSKYLVNAAYSYWTLGYILSATGARKLVAAEPLQNMIPVDEYIPILSNAHPREDWKKHYPVRNLRVLSTNPLLIHPTHYTGDLGYISDTENSKIVFDNQGSNILKNRDEL</sequence>
<evidence type="ECO:0000256" key="4">
    <source>
        <dbReference type="SAM" id="SignalP"/>
    </source>
</evidence>
<dbReference type="SUPFAM" id="SSF53448">
    <property type="entry name" value="Nucleotide-diphospho-sugar transferases"/>
    <property type="match status" value="1"/>
</dbReference>
<keyword evidence="2" id="KW-0328">Glycosyltransferase</keyword>
<keyword evidence="4" id="KW-0732">Signal</keyword>
<feature type="chain" id="PRO_5045022529" evidence="4">
    <location>
        <begin position="22"/>
        <end position="573"/>
    </location>
</feature>